<dbReference type="Proteomes" id="UP000651837">
    <property type="component" value="Unassembled WGS sequence"/>
</dbReference>
<accession>A0A316E7Z2</accession>
<evidence type="ECO:0000256" key="1">
    <source>
        <dbReference type="ARBA" id="ARBA00001913"/>
    </source>
</evidence>
<dbReference type="PANTHER" id="PTHR12143">
    <property type="entry name" value="PEPTIDE N-GLYCANASE PNGASE -RELATED"/>
    <property type="match status" value="1"/>
</dbReference>
<keyword evidence="6" id="KW-0378">Hydrolase</keyword>
<dbReference type="AlphaFoldDB" id="A0A316E7Z2"/>
<comment type="caution">
    <text evidence="7">The sequence shown here is derived from an EMBL/GenBank/DDBJ whole genome shotgun (WGS) entry which is preliminary data.</text>
</comment>
<dbReference type="Gene3D" id="1.20.1050.60">
    <property type="entry name" value="alpha-1,2-mannosidase"/>
    <property type="match status" value="1"/>
</dbReference>
<dbReference type="RefSeq" id="WP_109648595.1">
    <property type="nucleotide sequence ID" value="NZ_JACWLN010000002.1"/>
</dbReference>
<dbReference type="GO" id="GO:0000224">
    <property type="term" value="F:peptide-N4-(N-acetyl-beta-glucosaminyl)asparagine amidase activity"/>
    <property type="evidence" value="ECO:0007669"/>
    <property type="project" value="TreeGrafter"/>
</dbReference>
<feature type="domain" description="Glycosyl hydrolase family 92 N-terminal" evidence="5">
    <location>
        <begin position="42"/>
        <end position="285"/>
    </location>
</feature>
<evidence type="ECO:0000259" key="5">
    <source>
        <dbReference type="Pfam" id="PF17678"/>
    </source>
</evidence>
<dbReference type="Pfam" id="PF17678">
    <property type="entry name" value="Glyco_hydro_92N"/>
    <property type="match status" value="1"/>
</dbReference>
<evidence type="ECO:0000313" key="7">
    <source>
        <dbReference type="EMBL" id="PWK25662.1"/>
    </source>
</evidence>
<dbReference type="InterPro" id="IPR014718">
    <property type="entry name" value="GH-type_carb-bd"/>
</dbReference>
<evidence type="ECO:0000313" key="8">
    <source>
        <dbReference type="Proteomes" id="UP000245667"/>
    </source>
</evidence>
<dbReference type="Gene3D" id="3.30.2080.10">
    <property type="entry name" value="GH92 mannosidase domain"/>
    <property type="match status" value="1"/>
</dbReference>
<comment type="cofactor">
    <cofactor evidence="1">
        <name>Ca(2+)</name>
        <dbReference type="ChEBI" id="CHEBI:29108"/>
    </cofactor>
</comment>
<keyword evidence="9" id="KW-1185">Reference proteome</keyword>
<dbReference type="InterPro" id="IPR041371">
    <property type="entry name" value="GH92_N"/>
</dbReference>
<evidence type="ECO:0000256" key="2">
    <source>
        <dbReference type="ARBA" id="ARBA00011245"/>
    </source>
</evidence>
<dbReference type="GO" id="GO:0005829">
    <property type="term" value="C:cytosol"/>
    <property type="evidence" value="ECO:0007669"/>
    <property type="project" value="TreeGrafter"/>
</dbReference>
<dbReference type="EMBL" id="QGGQ01000001">
    <property type="protein sequence ID" value="PWK25662.1"/>
    <property type="molecule type" value="Genomic_DNA"/>
</dbReference>
<dbReference type="EMBL" id="JACWLN010000002">
    <property type="protein sequence ID" value="MBD1260202.1"/>
    <property type="molecule type" value="Genomic_DNA"/>
</dbReference>
<dbReference type="GO" id="GO:0005975">
    <property type="term" value="P:carbohydrate metabolic process"/>
    <property type="evidence" value="ECO:0007669"/>
    <property type="project" value="InterPro"/>
</dbReference>
<dbReference type="InterPro" id="IPR005887">
    <property type="entry name" value="GH92_a_mannosidase_put"/>
</dbReference>
<dbReference type="PANTHER" id="PTHR12143:SF39">
    <property type="entry name" value="SECRETED PROTEIN"/>
    <property type="match status" value="1"/>
</dbReference>
<dbReference type="InterPro" id="IPR012939">
    <property type="entry name" value="Glyco_hydro_92"/>
</dbReference>
<protein>
    <submittedName>
        <fullName evidence="6">Glycoside hydrolase family 92 protein</fullName>
    </submittedName>
    <submittedName>
        <fullName evidence="7">Putative alpha-1,2-mannosidase</fullName>
    </submittedName>
</protein>
<sequence length="795" mass="89381">MNFRGLNIGVAFLSILVLIIVPLGCNSDIETKSPQKENLSQYVNPNIGTAHSRWFFYTPAAMPFGMAKLAPSTNGSYGNKSGWEAVGYDSRQNSIEGFANLHEFQIGGFLFTGITGGLKTIPGALEKPDEGYRSRFDRKDEVAIPGYYKVLLKDYNVQVELTATKRVGFQRYTFPKSDNSYLLFDIGNQLGESGKVKDAKVTYNNDGTLQGYVVTYPEYVKKYQTDGDIKMFFYAEVSRKPEEHGVFKGENVSKDVDSITGVGAGMFFKYKTLDADEITIKTGLSYTSVENAKINLRTEAATLDFDQAKEKATTAWENEFDKIRVTDSSKVNKTKFYTSLFHALLGRGLSNDVNGQFPQNDGTVGQLPLLASGEPKYNVYNTDAVWGAFWNLTQLWALVWPEYYNDFVQSQLEVYKNSGWLADGIANGRYVSGVGTNFTGLVIAAGYQTGVLKDNIELAYEAALKNEVGYQDRKEGAGKMDLKSFIENGFIPYIERKRNHRANVPEGSAFSVSHSLEYAFSSYAVAQMAHKMGKMDDYRMLMQLSHAWKGFYDKETGFFRPRLKDGEFIKDFDPLAPWIGFQEGNAWQYTFYVPHEPEALVELIGKEKFNTRLDSIFRISEKTAFGGEGIDAFAGIKTLYNHGNQPNLHISWMFNFSGKPWLTQKWTRLIEDGFYGTGEIHGYGYGQDEDQGQLGAWYVMSSLGIFDVRGLTGEEPSFQFGSPTFDKVEIKVKNDKGQPFTITTSNAKKGNFYIDSIELNGNPYDKLDIPFKEITKGGHLNFHMSDVPQMKLKNQ</sequence>
<dbReference type="InterPro" id="IPR050883">
    <property type="entry name" value="PNGase"/>
</dbReference>
<dbReference type="Gene3D" id="1.20.1610.10">
    <property type="entry name" value="alpha-1,2-mannosidases domains"/>
    <property type="match status" value="1"/>
</dbReference>
<evidence type="ECO:0000256" key="3">
    <source>
        <dbReference type="ARBA" id="ARBA00022837"/>
    </source>
</evidence>
<name>A0A316E7Z2_9FLAO</name>
<dbReference type="InterPro" id="IPR008928">
    <property type="entry name" value="6-hairpin_glycosidase_sf"/>
</dbReference>
<dbReference type="GO" id="GO:0030246">
    <property type="term" value="F:carbohydrate binding"/>
    <property type="evidence" value="ECO:0007669"/>
    <property type="project" value="InterPro"/>
</dbReference>
<reference evidence="7 8" key="1">
    <citation type="submission" date="2018-05" db="EMBL/GenBank/DDBJ databases">
        <title>Genomic Encyclopedia of Archaeal and Bacterial Type Strains, Phase II (KMG-II): from individual species to whole genera.</title>
        <authorList>
            <person name="Goeker M."/>
        </authorList>
    </citation>
    <scope>NUCLEOTIDE SEQUENCE [LARGE SCALE GENOMIC DNA]</scope>
    <source>
        <strain evidence="7 8">DSM 23514</strain>
    </source>
</reference>
<comment type="subunit">
    <text evidence="2">Monomer.</text>
</comment>
<evidence type="ECO:0000259" key="4">
    <source>
        <dbReference type="Pfam" id="PF07971"/>
    </source>
</evidence>
<dbReference type="Pfam" id="PF07971">
    <property type="entry name" value="Glyco_hydro_92"/>
    <property type="match status" value="1"/>
</dbReference>
<gene>
    <name evidence="6" type="ORF">HZY62_06370</name>
    <name evidence="7" type="ORF">LX92_00405</name>
</gene>
<evidence type="ECO:0000313" key="9">
    <source>
        <dbReference type="Proteomes" id="UP000651837"/>
    </source>
</evidence>
<dbReference type="SUPFAM" id="SSF48208">
    <property type="entry name" value="Six-hairpin glycosidases"/>
    <property type="match status" value="1"/>
</dbReference>
<keyword evidence="3" id="KW-0106">Calcium</keyword>
<evidence type="ECO:0000313" key="6">
    <source>
        <dbReference type="EMBL" id="MBD1260202.1"/>
    </source>
</evidence>
<dbReference type="NCBIfam" id="TIGR01180">
    <property type="entry name" value="aman2_put"/>
    <property type="match status" value="1"/>
</dbReference>
<dbReference type="Proteomes" id="UP000245667">
    <property type="component" value="Unassembled WGS sequence"/>
</dbReference>
<feature type="domain" description="Glycosyl hydrolase family 92" evidence="4">
    <location>
        <begin position="291"/>
        <end position="785"/>
    </location>
</feature>
<dbReference type="GO" id="GO:0006516">
    <property type="term" value="P:glycoprotein catabolic process"/>
    <property type="evidence" value="ECO:0007669"/>
    <property type="project" value="TreeGrafter"/>
</dbReference>
<proteinExistence type="predicted"/>
<dbReference type="Gene3D" id="2.70.98.10">
    <property type="match status" value="1"/>
</dbReference>
<organism evidence="7 8">
    <name type="scientific">Maribacter polysiphoniae</name>
    <dbReference type="NCBI Taxonomy" id="429344"/>
    <lineage>
        <taxon>Bacteria</taxon>
        <taxon>Pseudomonadati</taxon>
        <taxon>Bacteroidota</taxon>
        <taxon>Flavobacteriia</taxon>
        <taxon>Flavobacteriales</taxon>
        <taxon>Flavobacteriaceae</taxon>
        <taxon>Maribacter</taxon>
    </lineage>
</organism>
<reference evidence="6 9" key="2">
    <citation type="submission" date="2020-07" db="EMBL/GenBank/DDBJ databases">
        <title>The draft genome sequence of Maribacter polysiphoniae KCTC 22021.</title>
        <authorList>
            <person name="Mu L."/>
        </authorList>
    </citation>
    <scope>NUCLEOTIDE SEQUENCE [LARGE SCALE GENOMIC DNA]</scope>
    <source>
        <strain evidence="6 9">KCTC 22021</strain>
    </source>
</reference>
<dbReference type="OrthoDB" id="9804511at2"/>